<feature type="compositionally biased region" description="Low complexity" evidence="1">
    <location>
        <begin position="131"/>
        <end position="142"/>
    </location>
</feature>
<dbReference type="Proteomes" id="UP000026960">
    <property type="component" value="Chromosome 1"/>
</dbReference>
<protein>
    <submittedName>
        <fullName evidence="2">Uncharacterized protein</fullName>
    </submittedName>
</protein>
<proteinExistence type="predicted"/>
<evidence type="ECO:0000313" key="3">
    <source>
        <dbReference type="Proteomes" id="UP000026960"/>
    </source>
</evidence>
<name>A0A0D3ELW9_9ORYZ</name>
<evidence type="ECO:0000313" key="2">
    <source>
        <dbReference type="EnsemblPlants" id="OBART01G09810.1"/>
    </source>
</evidence>
<dbReference type="AlphaFoldDB" id="A0A0D3ELW9"/>
<keyword evidence="3" id="KW-1185">Reference proteome</keyword>
<organism evidence="2">
    <name type="scientific">Oryza barthii</name>
    <dbReference type="NCBI Taxonomy" id="65489"/>
    <lineage>
        <taxon>Eukaryota</taxon>
        <taxon>Viridiplantae</taxon>
        <taxon>Streptophyta</taxon>
        <taxon>Embryophyta</taxon>
        <taxon>Tracheophyta</taxon>
        <taxon>Spermatophyta</taxon>
        <taxon>Magnoliopsida</taxon>
        <taxon>Liliopsida</taxon>
        <taxon>Poales</taxon>
        <taxon>Poaceae</taxon>
        <taxon>BOP clade</taxon>
        <taxon>Oryzoideae</taxon>
        <taxon>Oryzeae</taxon>
        <taxon>Oryzinae</taxon>
        <taxon>Oryza</taxon>
    </lineage>
</organism>
<dbReference type="Gramene" id="OBART01G09810.1">
    <property type="protein sequence ID" value="OBART01G09810.1"/>
    <property type="gene ID" value="OBART01G09810"/>
</dbReference>
<feature type="region of interest" description="Disordered" evidence="1">
    <location>
        <begin position="119"/>
        <end position="142"/>
    </location>
</feature>
<accession>A0A0D3ELW9</accession>
<feature type="compositionally biased region" description="Polar residues" evidence="1">
    <location>
        <begin position="56"/>
        <end position="65"/>
    </location>
</feature>
<sequence length="215" mass="23298">MTTKRRQRDWRRGFDGSELKIATMLWLDSEKAAPVIFGLDEEADDKGLGAADLTTMMGSSSSWQEQRPEGDNGDGSDVLGSSGSEEMTTTEMERWLSRVDGEEGAPLLAEFGEGVDAVPSLEQGHKGDGQGPSPNEGPNPGEQNIVLNQNMALLNVVLKTMNLVSLLFQLILQSTNDFFAGLSGAIDSVCNHIIDILKKDVLPNPNLATNLYMDK</sequence>
<dbReference type="EnsemblPlants" id="OBART01G09810.1">
    <property type="protein sequence ID" value="OBART01G09810.1"/>
    <property type="gene ID" value="OBART01G09810"/>
</dbReference>
<reference evidence="2" key="1">
    <citation type="journal article" date="2009" name="Rice">
        <title>De Novo Next Generation Sequencing of Plant Genomes.</title>
        <authorList>
            <person name="Rounsley S."/>
            <person name="Marri P.R."/>
            <person name="Yu Y."/>
            <person name="He R."/>
            <person name="Sisneros N."/>
            <person name="Goicoechea J.L."/>
            <person name="Lee S.J."/>
            <person name="Angelova A."/>
            <person name="Kudrna D."/>
            <person name="Luo M."/>
            <person name="Affourtit J."/>
            <person name="Desany B."/>
            <person name="Knight J."/>
            <person name="Niazi F."/>
            <person name="Egholm M."/>
            <person name="Wing R.A."/>
        </authorList>
    </citation>
    <scope>NUCLEOTIDE SEQUENCE [LARGE SCALE GENOMIC DNA]</scope>
    <source>
        <strain evidence="2">cv. IRGC 105608</strain>
    </source>
</reference>
<reference evidence="2" key="2">
    <citation type="submission" date="2015-03" db="UniProtKB">
        <authorList>
            <consortium name="EnsemblPlants"/>
        </authorList>
    </citation>
    <scope>IDENTIFICATION</scope>
</reference>
<evidence type="ECO:0000256" key="1">
    <source>
        <dbReference type="SAM" id="MobiDB-lite"/>
    </source>
</evidence>
<feature type="region of interest" description="Disordered" evidence="1">
    <location>
        <begin position="52"/>
        <end position="91"/>
    </location>
</feature>
<dbReference type="HOGENOM" id="CLU_1285002_0_0_1"/>
<dbReference type="PaxDb" id="65489-OBART01G09810.1"/>
<feature type="compositionally biased region" description="Low complexity" evidence="1">
    <location>
        <begin position="75"/>
        <end position="90"/>
    </location>
</feature>